<dbReference type="PROSITE" id="PS51257">
    <property type="entry name" value="PROKAR_LIPOPROTEIN"/>
    <property type="match status" value="1"/>
</dbReference>
<reference evidence="3 4" key="1">
    <citation type="journal article" date="2016" name="Mol. Biol. Evol.">
        <title>Comparative Genomics of Early-Diverging Mushroom-Forming Fungi Provides Insights into the Origins of Lignocellulose Decay Capabilities.</title>
        <authorList>
            <person name="Nagy L.G."/>
            <person name="Riley R."/>
            <person name="Tritt A."/>
            <person name="Adam C."/>
            <person name="Daum C."/>
            <person name="Floudas D."/>
            <person name="Sun H."/>
            <person name="Yadav J.S."/>
            <person name="Pangilinan J."/>
            <person name="Larsson K.H."/>
            <person name="Matsuura K."/>
            <person name="Barry K."/>
            <person name="Labutti K."/>
            <person name="Kuo R."/>
            <person name="Ohm R.A."/>
            <person name="Bhattacharya S.S."/>
            <person name="Shirouzu T."/>
            <person name="Yoshinaga Y."/>
            <person name="Martin F.M."/>
            <person name="Grigoriev I.V."/>
            <person name="Hibbett D.S."/>
        </authorList>
    </citation>
    <scope>NUCLEOTIDE SEQUENCE [LARGE SCALE GENOMIC DNA]</scope>
    <source>
        <strain evidence="3 4">HHB12029</strain>
    </source>
</reference>
<feature type="transmembrane region" description="Helical" evidence="2">
    <location>
        <begin position="154"/>
        <end position="179"/>
    </location>
</feature>
<sequence length="352" mass="36187">MSRFVRRAIARAASSVQLQLLSPSTVSACESLTVGWSGGDSGVDADAEFNLVLVDASGDSISSSAAASALAPVATLGQARVQDLKFRSAQLAAAPGTYIVSATAPSGTAGSPISFTPTSAFVVSGDNTPCLRVNDFASTPSSSTSNSSTKKTSAGIIAGAIVSALVVVLAIVAVSLYCLRKRRRAPVALRPRTPVILPAGSSHVQITPSPTPLPALSTAPLYPGPDSSSPVLSASPSSARGPPPSSFQPPYKESNSRPTSMAVSDDSFVEGLRDEYDAATEAGGNGPRGRPWTSRESSVWSDLPVGPDGMALQLENARKKKSLTFAVSNPDNTVWEEELPSPPLPPLPSTSR</sequence>
<dbReference type="EMBL" id="KV426086">
    <property type="protein sequence ID" value="KZV88922.1"/>
    <property type="molecule type" value="Genomic_DNA"/>
</dbReference>
<feature type="region of interest" description="Disordered" evidence="1">
    <location>
        <begin position="278"/>
        <end position="307"/>
    </location>
</feature>
<dbReference type="Proteomes" id="UP000077266">
    <property type="component" value="Unassembled WGS sequence"/>
</dbReference>
<keyword evidence="2" id="KW-0472">Membrane</keyword>
<proteinExistence type="predicted"/>
<name>A0A165FFT2_EXIGL</name>
<feature type="compositionally biased region" description="Low complexity" evidence="1">
    <location>
        <begin position="214"/>
        <end position="240"/>
    </location>
</feature>
<evidence type="ECO:0000256" key="2">
    <source>
        <dbReference type="SAM" id="Phobius"/>
    </source>
</evidence>
<dbReference type="AlphaFoldDB" id="A0A165FFT2"/>
<keyword evidence="2" id="KW-1133">Transmembrane helix</keyword>
<dbReference type="InParanoid" id="A0A165FFT2"/>
<feature type="compositionally biased region" description="Pro residues" evidence="1">
    <location>
        <begin position="340"/>
        <end position="352"/>
    </location>
</feature>
<organism evidence="3 4">
    <name type="scientific">Exidia glandulosa HHB12029</name>
    <dbReference type="NCBI Taxonomy" id="1314781"/>
    <lineage>
        <taxon>Eukaryota</taxon>
        <taxon>Fungi</taxon>
        <taxon>Dikarya</taxon>
        <taxon>Basidiomycota</taxon>
        <taxon>Agaricomycotina</taxon>
        <taxon>Agaricomycetes</taxon>
        <taxon>Auriculariales</taxon>
        <taxon>Exidiaceae</taxon>
        <taxon>Exidia</taxon>
    </lineage>
</organism>
<protein>
    <submittedName>
        <fullName evidence="3">Uncharacterized protein</fullName>
    </submittedName>
</protein>
<feature type="region of interest" description="Disordered" evidence="1">
    <location>
        <begin position="330"/>
        <end position="352"/>
    </location>
</feature>
<keyword evidence="4" id="KW-1185">Reference proteome</keyword>
<dbReference type="OrthoDB" id="10644588at2759"/>
<evidence type="ECO:0000313" key="4">
    <source>
        <dbReference type="Proteomes" id="UP000077266"/>
    </source>
</evidence>
<keyword evidence="2" id="KW-0812">Transmembrane</keyword>
<accession>A0A165FFT2</accession>
<evidence type="ECO:0000256" key="1">
    <source>
        <dbReference type="SAM" id="MobiDB-lite"/>
    </source>
</evidence>
<evidence type="ECO:0000313" key="3">
    <source>
        <dbReference type="EMBL" id="KZV88922.1"/>
    </source>
</evidence>
<feature type="region of interest" description="Disordered" evidence="1">
    <location>
        <begin position="200"/>
        <end position="263"/>
    </location>
</feature>
<gene>
    <name evidence="3" type="ORF">EXIGLDRAFT_772219</name>
</gene>